<protein>
    <recommendedName>
        <fullName evidence="17">Cation-transporting ATPase</fullName>
    </recommendedName>
</protein>
<dbReference type="PROSITE" id="PS01229">
    <property type="entry name" value="COF_2"/>
    <property type="match status" value="1"/>
</dbReference>
<evidence type="ECO:0000256" key="6">
    <source>
        <dbReference type="ARBA" id="ARBA00022840"/>
    </source>
</evidence>
<keyword evidence="16" id="KW-1185">Reference proteome</keyword>
<feature type="transmembrane region" description="Helical" evidence="12">
    <location>
        <begin position="1242"/>
        <end position="1260"/>
    </location>
</feature>
<evidence type="ECO:0000256" key="10">
    <source>
        <dbReference type="ARBA" id="ARBA00023136"/>
    </source>
</evidence>
<feature type="domain" description="P-type ATPase A" evidence="13">
    <location>
        <begin position="272"/>
        <end position="406"/>
    </location>
</feature>
<dbReference type="SUPFAM" id="SSF81665">
    <property type="entry name" value="Calcium ATPase, transmembrane domain M"/>
    <property type="match status" value="1"/>
</dbReference>
<keyword evidence="10 12" id="KW-0472">Membrane</keyword>
<keyword evidence="9 12" id="KW-1133">Transmembrane helix</keyword>
<reference evidence="15 16" key="1">
    <citation type="submission" date="2017-08" db="EMBL/GenBank/DDBJ databases">
        <title>Acidophilic green algal genome provides insights into adaptation to an acidic environment.</title>
        <authorList>
            <person name="Hirooka S."/>
            <person name="Hirose Y."/>
            <person name="Kanesaki Y."/>
            <person name="Higuchi S."/>
            <person name="Fujiwara T."/>
            <person name="Onuma R."/>
            <person name="Era A."/>
            <person name="Ohbayashi R."/>
            <person name="Uzuka A."/>
            <person name="Nozaki H."/>
            <person name="Yoshikawa H."/>
            <person name="Miyagishima S.Y."/>
        </authorList>
    </citation>
    <scope>NUCLEOTIDE SEQUENCE [LARGE SCALE GENOMIC DNA]</scope>
    <source>
        <strain evidence="15 16">NIES-2499</strain>
    </source>
</reference>
<evidence type="ECO:0000256" key="1">
    <source>
        <dbReference type="ARBA" id="ARBA00004141"/>
    </source>
</evidence>
<dbReference type="SUPFAM" id="SSF56784">
    <property type="entry name" value="HAD-like"/>
    <property type="match status" value="1"/>
</dbReference>
<name>A0A250X7U6_9CHLO</name>
<dbReference type="GO" id="GO:0005524">
    <property type="term" value="F:ATP binding"/>
    <property type="evidence" value="ECO:0007669"/>
    <property type="project" value="UniProtKB-KW"/>
</dbReference>
<comment type="subcellular location">
    <subcellularLocation>
        <location evidence="1">Membrane</location>
        <topology evidence="1">Multi-pass membrane protein</topology>
    </subcellularLocation>
</comment>
<evidence type="ECO:0000256" key="12">
    <source>
        <dbReference type="SAM" id="Phobius"/>
    </source>
</evidence>
<feature type="transmembrane region" description="Helical" evidence="12">
    <location>
        <begin position="66"/>
        <end position="89"/>
    </location>
</feature>
<dbReference type="NCBIfam" id="TIGR01657">
    <property type="entry name" value="P-ATPase-V"/>
    <property type="match status" value="1"/>
</dbReference>
<dbReference type="SUPFAM" id="SSF81660">
    <property type="entry name" value="Metal cation-transporting ATPase, ATP-binding domain N"/>
    <property type="match status" value="1"/>
</dbReference>
<dbReference type="GO" id="GO:0016887">
    <property type="term" value="F:ATP hydrolysis activity"/>
    <property type="evidence" value="ECO:0007669"/>
    <property type="project" value="InterPro"/>
</dbReference>
<sequence>MKEMAIEVEKPKSLKKGQLAVNSKELESVTIVKYRDILLRHDIWPFLVLYFASISTIAYFGGRFQWFEFTIACYALGVCALLHILAFLFTHWNIYFKLFVSTSTVINLEEGDAFFVQPTKYVGAPELVSLERRTLREGLQENTEVGFEFRKQRYVFNTQMQHVEKLRYPVRETFESYAKMTGHGTEQKALAAHDKYGLNKFEVPVPPFAELLKEHLMAPFFVFQVFCVFLWMLDDYWYYSLFTLFMLVSFECTIVNQRLRSLKELRSMQTPKQDVQVYRSGKWQQIPGEGLLVGDLISIGRPTLGANGEEKVVPADCLLLAGTCIVEEAVLTGESTPQWKVSIADLDPRTQLNMKQDKNHILFSGTRILQHTGANNAAKIRTPDGGCLAVTVRTGFETSQGQLMRTILFSSDRVTANSLEAGVFILFLMCFAIAAAYYVLKNGLQDPSRDRFKLVLNCIMIITSVIPPELPMELSMAVNASLISLIKKRIFCTEPFRIPYAGKVEVCCFDKTGTLTSDHLLLEEVVGPGKGDMSDLIMATCQSLVQLEGGDMVGDPLEKASLEATGWSYSNDTATSTDKSRTANIIHRHHFNSNVKRMSAVVHVKVASNGSKAASSSYVAVMKGAPEVVKQLLSDVPPNYDSLYKSYAAQGARVIALASRKLPEAETDPSASLKSMLREDLESEMTWEGFAVFQCPLKDDSEPALKELVDSSHQLMMITGDAPLTACFAASKQGNHLIMITWDAPPTACFAASKVHIVTREVLVLSHKEEETGHAHGLGKAGPRVHTDSEYQWISPDEGTVLPFVRSQLDILRIASHYDLALSGEALSYLESLGLATGVIPLCQVFARVSPEQKELVLVTLKAAGRVTMMCGDGTNDVGGLKAAHVGVALLCATEAQEKIIKQKKAEKEARDAAKASKDAAKASTAQGTKVGGVMLPPLPDAPGNSTSQSVAGNGDIPIPEAPGPLSAAIAGKATEPAKMGKGTLMLEQAKASGKTITPAMEKWAKWMDDMEAEAMAAEGMPMLKPGDASMASPFTAKASGVMPCTDIIKQGRCTLVTTVQMFKILGLLCLSTAYALSVMYLEGVKLSDTQATLNGILSAGMFFCISMAKPLQKLSPTRPHSSIFNPYFFLSLLGQFAVQLSLLMYMYNLALKEMPAEDRLPSEGEFKPNLVNSVCYLVELGVQLTTFGVNYVGHPFNSSIRENRGMYFCLLYGSIFLTLITFDVIPGLSYTFGLVPIPNHIRAQLVGLSLGAFSFNFFLEHTMRNMFPASKPPIKGYMIYSKQLKSVKSKSE</sequence>
<dbReference type="OrthoDB" id="48943at2759"/>
<keyword evidence="3 12" id="KW-0812">Transmembrane</keyword>
<evidence type="ECO:0000259" key="13">
    <source>
        <dbReference type="Pfam" id="PF00122"/>
    </source>
</evidence>
<dbReference type="SFLD" id="SFLDS00003">
    <property type="entry name" value="Haloacid_Dehalogenase"/>
    <property type="match status" value="1"/>
</dbReference>
<feature type="transmembrane region" description="Helical" evidence="12">
    <location>
        <begin position="216"/>
        <end position="233"/>
    </location>
</feature>
<evidence type="ECO:0000256" key="3">
    <source>
        <dbReference type="ARBA" id="ARBA00022692"/>
    </source>
</evidence>
<dbReference type="PRINTS" id="PR00119">
    <property type="entry name" value="CATATPASE"/>
</dbReference>
<dbReference type="FunFam" id="2.70.150.10:FF:000027">
    <property type="entry name" value="Cation-transporting ATPase"/>
    <property type="match status" value="1"/>
</dbReference>
<dbReference type="InterPro" id="IPR008250">
    <property type="entry name" value="ATPase_P-typ_transduc_dom_A_sf"/>
</dbReference>
<proteinExistence type="inferred from homology"/>
<evidence type="ECO:0000256" key="8">
    <source>
        <dbReference type="ARBA" id="ARBA00022967"/>
    </source>
</evidence>
<feature type="transmembrane region" description="Helical" evidence="12">
    <location>
        <begin position="421"/>
        <end position="440"/>
    </location>
</feature>
<dbReference type="InterPro" id="IPR023214">
    <property type="entry name" value="HAD_sf"/>
</dbReference>
<dbReference type="InterPro" id="IPR001757">
    <property type="entry name" value="P_typ_ATPase"/>
</dbReference>
<feature type="transmembrane region" description="Helical" evidence="12">
    <location>
        <begin position="1094"/>
        <end position="1112"/>
    </location>
</feature>
<dbReference type="SFLD" id="SFLDF00027">
    <property type="entry name" value="p-type_atpase"/>
    <property type="match status" value="1"/>
</dbReference>
<feature type="transmembrane region" description="Helical" evidence="12">
    <location>
        <begin position="1124"/>
        <end position="1151"/>
    </location>
</feature>
<keyword evidence="6" id="KW-0067">ATP-binding</keyword>
<dbReference type="Pfam" id="PF23143">
    <property type="entry name" value="2TM_P5A-ATPase"/>
    <property type="match status" value="1"/>
</dbReference>
<evidence type="ECO:0000313" key="15">
    <source>
        <dbReference type="EMBL" id="GAX79126.1"/>
    </source>
</evidence>
<dbReference type="InterPro" id="IPR018303">
    <property type="entry name" value="ATPase_P-typ_P_site"/>
</dbReference>
<keyword evidence="7" id="KW-0460">Magnesium</keyword>
<dbReference type="InterPro" id="IPR059000">
    <property type="entry name" value="ATPase_P-type_domA"/>
</dbReference>
<dbReference type="InterPro" id="IPR036412">
    <property type="entry name" value="HAD-like_sf"/>
</dbReference>
<dbReference type="SUPFAM" id="SSF81653">
    <property type="entry name" value="Calcium ATPase, transduction domain A"/>
    <property type="match status" value="1"/>
</dbReference>
<dbReference type="PROSITE" id="PS00154">
    <property type="entry name" value="ATPASE_E1_E2"/>
    <property type="match status" value="1"/>
</dbReference>
<dbReference type="GO" id="GO:0005789">
    <property type="term" value="C:endoplasmic reticulum membrane"/>
    <property type="evidence" value="ECO:0007669"/>
    <property type="project" value="TreeGrafter"/>
</dbReference>
<evidence type="ECO:0008006" key="17">
    <source>
        <dbReference type="Google" id="ProtNLM"/>
    </source>
</evidence>
<dbReference type="InterPro" id="IPR023299">
    <property type="entry name" value="ATPase_P-typ_cyto_dom_N"/>
</dbReference>
<dbReference type="Proteomes" id="UP000232323">
    <property type="component" value="Unassembled WGS sequence"/>
</dbReference>
<feature type="transmembrane region" description="Helical" evidence="12">
    <location>
        <begin position="1206"/>
        <end position="1230"/>
    </location>
</feature>
<comment type="similarity">
    <text evidence="2">Belongs to the cation transport ATPase (P-type) (TC 3.A.3) family. Type V subfamily.</text>
</comment>
<dbReference type="InterPro" id="IPR044492">
    <property type="entry name" value="P_typ_ATPase_HD_dom"/>
</dbReference>
<dbReference type="GO" id="GO:0046872">
    <property type="term" value="F:metal ion binding"/>
    <property type="evidence" value="ECO:0007669"/>
    <property type="project" value="UniProtKB-KW"/>
</dbReference>
<dbReference type="PANTHER" id="PTHR45630:SF7">
    <property type="entry name" value="ENDOPLASMIC RETICULUM TRANSMEMBRANE HELIX TRANSLOCASE"/>
    <property type="match status" value="1"/>
</dbReference>
<organism evidence="15 16">
    <name type="scientific">Chlamydomonas eustigma</name>
    <dbReference type="NCBI Taxonomy" id="1157962"/>
    <lineage>
        <taxon>Eukaryota</taxon>
        <taxon>Viridiplantae</taxon>
        <taxon>Chlorophyta</taxon>
        <taxon>core chlorophytes</taxon>
        <taxon>Chlorophyceae</taxon>
        <taxon>CS clade</taxon>
        <taxon>Chlamydomonadales</taxon>
        <taxon>Chlamydomonadaceae</taxon>
        <taxon>Chlamydomonas</taxon>
    </lineage>
</organism>
<feature type="transmembrane region" description="Helical" evidence="12">
    <location>
        <begin position="43"/>
        <end position="60"/>
    </location>
</feature>
<feature type="transmembrane region" description="Helical" evidence="12">
    <location>
        <begin position="1063"/>
        <end position="1082"/>
    </location>
</feature>
<dbReference type="Gene3D" id="3.40.50.1000">
    <property type="entry name" value="HAD superfamily/HAD-like"/>
    <property type="match status" value="1"/>
</dbReference>
<dbReference type="GO" id="GO:0015662">
    <property type="term" value="F:P-type ion transporter activity"/>
    <property type="evidence" value="ECO:0007669"/>
    <property type="project" value="TreeGrafter"/>
</dbReference>
<evidence type="ECO:0000256" key="5">
    <source>
        <dbReference type="ARBA" id="ARBA00022741"/>
    </source>
</evidence>
<dbReference type="EMBL" id="BEGY01000039">
    <property type="protein sequence ID" value="GAX79126.1"/>
    <property type="molecule type" value="Genomic_DNA"/>
</dbReference>
<evidence type="ECO:0000259" key="14">
    <source>
        <dbReference type="Pfam" id="PF23143"/>
    </source>
</evidence>
<evidence type="ECO:0000256" key="4">
    <source>
        <dbReference type="ARBA" id="ARBA00022723"/>
    </source>
</evidence>
<dbReference type="InterPro" id="IPR023298">
    <property type="entry name" value="ATPase_P-typ_TM_dom_sf"/>
</dbReference>
<feature type="region of interest" description="Disordered" evidence="11">
    <location>
        <begin position="912"/>
        <end position="954"/>
    </location>
</feature>
<dbReference type="InterPro" id="IPR057255">
    <property type="entry name" value="2TM_P5A-ATPase"/>
</dbReference>
<evidence type="ECO:0000256" key="11">
    <source>
        <dbReference type="SAM" id="MobiDB-lite"/>
    </source>
</evidence>
<feature type="compositionally biased region" description="Basic and acidic residues" evidence="11">
    <location>
        <begin position="912"/>
        <end position="921"/>
    </location>
</feature>
<evidence type="ECO:0000256" key="7">
    <source>
        <dbReference type="ARBA" id="ARBA00022842"/>
    </source>
</evidence>
<evidence type="ECO:0000256" key="2">
    <source>
        <dbReference type="ARBA" id="ARBA00006000"/>
    </source>
</evidence>
<keyword evidence="4" id="KW-0479">Metal-binding</keyword>
<dbReference type="Pfam" id="PF00122">
    <property type="entry name" value="E1-E2_ATPase"/>
    <property type="match status" value="1"/>
</dbReference>
<dbReference type="Gene3D" id="2.70.150.10">
    <property type="entry name" value="Calcium-transporting ATPase, cytoplasmic transduction domain A"/>
    <property type="match status" value="1"/>
</dbReference>
<feature type="domain" description="P5A-ATPase transmembrane helical hairpin" evidence="14">
    <location>
        <begin position="35"/>
        <end position="105"/>
    </location>
</feature>
<gene>
    <name evidence="15" type="ORF">CEUSTIGMA_g6566.t1</name>
</gene>
<evidence type="ECO:0000313" key="16">
    <source>
        <dbReference type="Proteomes" id="UP000232323"/>
    </source>
</evidence>
<keyword evidence="8" id="KW-1278">Translocase</keyword>
<dbReference type="STRING" id="1157962.A0A250X7U6"/>
<dbReference type="Gene3D" id="3.40.1110.10">
    <property type="entry name" value="Calcium-transporting ATPase, cytoplasmic domain N"/>
    <property type="match status" value="1"/>
</dbReference>
<feature type="transmembrane region" description="Helical" evidence="12">
    <location>
        <begin position="239"/>
        <end position="259"/>
    </location>
</feature>
<evidence type="ECO:0000256" key="9">
    <source>
        <dbReference type="ARBA" id="ARBA00022989"/>
    </source>
</evidence>
<accession>A0A250X7U6</accession>
<dbReference type="Pfam" id="PF13246">
    <property type="entry name" value="Cation_ATPase"/>
    <property type="match status" value="1"/>
</dbReference>
<dbReference type="GO" id="GO:0006874">
    <property type="term" value="P:intracellular calcium ion homeostasis"/>
    <property type="evidence" value="ECO:0007669"/>
    <property type="project" value="TreeGrafter"/>
</dbReference>
<dbReference type="PANTHER" id="PTHR45630">
    <property type="entry name" value="CATION-TRANSPORTING ATPASE-RELATED"/>
    <property type="match status" value="1"/>
</dbReference>
<dbReference type="SFLD" id="SFLDG00002">
    <property type="entry name" value="C1.7:_P-type_atpase_like"/>
    <property type="match status" value="1"/>
</dbReference>
<dbReference type="GO" id="GO:0019829">
    <property type="term" value="F:ATPase-coupled monoatomic cation transmembrane transporter activity"/>
    <property type="evidence" value="ECO:0007669"/>
    <property type="project" value="TreeGrafter"/>
</dbReference>
<dbReference type="InterPro" id="IPR006544">
    <property type="entry name" value="P-type_TPase_V"/>
</dbReference>
<dbReference type="NCBIfam" id="TIGR01494">
    <property type="entry name" value="ATPase_P-type"/>
    <property type="match status" value="1"/>
</dbReference>
<keyword evidence="5" id="KW-0547">Nucleotide-binding</keyword>
<comment type="caution">
    <text evidence="15">The sequence shown here is derived from an EMBL/GenBank/DDBJ whole genome shotgun (WGS) entry which is preliminary data.</text>
</comment>